<reference evidence="7" key="1">
    <citation type="journal article" date="2019" name="Int. J. Syst. Evol. Microbiol.">
        <title>The Global Catalogue of Microorganisms (GCM) 10K type strain sequencing project: providing services to taxonomists for standard genome sequencing and annotation.</title>
        <authorList>
            <consortium name="The Broad Institute Genomics Platform"/>
            <consortium name="The Broad Institute Genome Sequencing Center for Infectious Disease"/>
            <person name="Wu L."/>
            <person name="Ma J."/>
        </authorList>
    </citation>
    <scope>NUCLEOTIDE SEQUENCE [LARGE SCALE GENOMIC DNA]</scope>
    <source>
        <strain evidence="7">NBRC 112416</strain>
    </source>
</reference>
<evidence type="ECO:0000256" key="2">
    <source>
        <dbReference type="ARBA" id="ARBA00022448"/>
    </source>
</evidence>
<comment type="caution">
    <text evidence="6">The sequence shown here is derived from an EMBL/GenBank/DDBJ whole genome shotgun (WGS) entry which is preliminary data.</text>
</comment>
<feature type="chain" id="PRO_5046026860" evidence="5">
    <location>
        <begin position="24"/>
        <end position="414"/>
    </location>
</feature>
<sequence>MPSGKMLAALLASTCLLAPAAFAQETVTIQFWEGHSVQEEQATINMIAAFEAAHPDIKVERVKTSFGTNFERITTAIASNTAPDVSPIWSGFLTQFAEQGQLVDLTQYGVEPTNADIYPGAFDYVTWNDGVYGLPYAFDPRFIVYNQEAFEAAGLTEPPATFEELIEYTEQLTVGEGSNIEQYGFGLGGSDSLAYFFINLLYAYGGQVFNEDGTEAVFNNEAGLQAGEIISRLAGLPGATLNAGEGLRQSVLHGRVAMIYDGPWIFYEALNDPESEEFGIGRVPMPGEGDQPLNFGSVGAYVVYEQSDNKEAAAEFVKFLASPEAQQHRVAMLKPGVSPGVRDAPEAQAAFEEWPGLETAQNLLDESRIFPKHDNWPSVFQAIIPAVEAIIGGEDPQSALDAAVNQANRALRRG</sequence>
<dbReference type="PANTHER" id="PTHR30061:SF50">
    <property type="entry name" value="MALTOSE_MALTODEXTRIN-BINDING PERIPLASMIC PROTEIN"/>
    <property type="match status" value="1"/>
</dbReference>
<keyword evidence="2" id="KW-0813">Transport</keyword>
<gene>
    <name evidence="6" type="ORF">GCM10010862_49160</name>
</gene>
<dbReference type="SUPFAM" id="SSF53850">
    <property type="entry name" value="Periplasmic binding protein-like II"/>
    <property type="match status" value="1"/>
</dbReference>
<proteinExistence type="inferred from homology"/>
<dbReference type="EMBL" id="BSNS01000024">
    <property type="protein sequence ID" value="GLQ57657.1"/>
    <property type="molecule type" value="Genomic_DNA"/>
</dbReference>
<dbReference type="InterPro" id="IPR006059">
    <property type="entry name" value="SBP"/>
</dbReference>
<evidence type="ECO:0000256" key="1">
    <source>
        <dbReference type="ARBA" id="ARBA00008520"/>
    </source>
</evidence>
<protein>
    <submittedName>
        <fullName evidence="6">Sugar ABC transporter substrate-binding protein</fullName>
    </submittedName>
</protein>
<keyword evidence="7" id="KW-1185">Reference proteome</keyword>
<dbReference type="Proteomes" id="UP001156691">
    <property type="component" value="Unassembled WGS sequence"/>
</dbReference>
<dbReference type="Gene3D" id="3.40.190.10">
    <property type="entry name" value="Periplasmic binding protein-like II"/>
    <property type="match status" value="1"/>
</dbReference>
<evidence type="ECO:0000256" key="3">
    <source>
        <dbReference type="ARBA" id="ARBA00022729"/>
    </source>
</evidence>
<keyword evidence="3 5" id="KW-0732">Signal</keyword>
<dbReference type="CDD" id="cd13585">
    <property type="entry name" value="PBP2_TMBP_like"/>
    <property type="match status" value="1"/>
</dbReference>
<evidence type="ECO:0000256" key="5">
    <source>
        <dbReference type="SAM" id="SignalP"/>
    </source>
</evidence>
<dbReference type="Pfam" id="PF01547">
    <property type="entry name" value="SBP_bac_1"/>
    <property type="match status" value="1"/>
</dbReference>
<dbReference type="PANTHER" id="PTHR30061">
    <property type="entry name" value="MALTOSE-BINDING PERIPLASMIC PROTEIN"/>
    <property type="match status" value="1"/>
</dbReference>
<evidence type="ECO:0000256" key="4">
    <source>
        <dbReference type="ARBA" id="ARBA00022764"/>
    </source>
</evidence>
<accession>A0ABQ5WCI1</accession>
<evidence type="ECO:0000313" key="6">
    <source>
        <dbReference type="EMBL" id="GLQ57657.1"/>
    </source>
</evidence>
<comment type="similarity">
    <text evidence="1">Belongs to the bacterial solute-binding protein 1 family.</text>
</comment>
<dbReference type="RefSeq" id="WP_284343036.1">
    <property type="nucleotide sequence ID" value="NZ_BSNS01000024.1"/>
</dbReference>
<evidence type="ECO:0000313" key="7">
    <source>
        <dbReference type="Proteomes" id="UP001156691"/>
    </source>
</evidence>
<name>A0ABQ5WCI1_9HYPH</name>
<organism evidence="6 7">
    <name type="scientific">Devosia nitrariae</name>
    <dbReference type="NCBI Taxonomy" id="2071872"/>
    <lineage>
        <taxon>Bacteria</taxon>
        <taxon>Pseudomonadati</taxon>
        <taxon>Pseudomonadota</taxon>
        <taxon>Alphaproteobacteria</taxon>
        <taxon>Hyphomicrobiales</taxon>
        <taxon>Devosiaceae</taxon>
        <taxon>Devosia</taxon>
    </lineage>
</organism>
<keyword evidence="4" id="KW-0574">Periplasm</keyword>
<feature type="signal peptide" evidence="5">
    <location>
        <begin position="1"/>
        <end position="23"/>
    </location>
</feature>